<dbReference type="GO" id="GO:0032259">
    <property type="term" value="P:methylation"/>
    <property type="evidence" value="ECO:0007669"/>
    <property type="project" value="UniProtKB-KW"/>
</dbReference>
<dbReference type="Proteomes" id="UP000324585">
    <property type="component" value="Unassembled WGS sequence"/>
</dbReference>
<keyword evidence="3" id="KW-1185">Reference proteome</keyword>
<keyword evidence="2" id="KW-0489">Methyltransferase</keyword>
<evidence type="ECO:0000313" key="2">
    <source>
        <dbReference type="EMBL" id="KAA8494122.1"/>
    </source>
</evidence>
<sequence>MCARRVATHKNHTGAARTEGHCRLKANPGSAATRQHHHPHVAMQAEQDAVYATGADAEVRANDKNAATRADDTFAARGSGSQHAKRERDDGDGAPGVENARAKRLAVDVAMDMDEGIVGKRVADFDRATERGLSDEGKEDSVCDKLPIVSSPAAQIGSPSRGSGGAGAVAPSLLSAGQAYPSTLEQADVYGTKANEELELVPSLARGDADERRENGITQSVEAPMPNGRHHENGRTDAESIALHLNSNGPIEDGHGESTSPKTSNTNQNGLAPAGADIDANNEDNKSSTSSSGLDFVRCACGWYEDVGQMVECSKCRCWSHAVCIGWETAKHFMASEKEAFECFVCIRDSESIQPDSLSYAVRKAIERERRRSECSNLRGQLF</sequence>
<feature type="region of interest" description="Disordered" evidence="1">
    <location>
        <begin position="1"/>
        <end position="40"/>
    </location>
</feature>
<accession>A0A5J4YTF6</accession>
<evidence type="ECO:0000313" key="3">
    <source>
        <dbReference type="Proteomes" id="UP000324585"/>
    </source>
</evidence>
<dbReference type="AlphaFoldDB" id="A0A5J4YTF6"/>
<dbReference type="SUPFAM" id="SSF57903">
    <property type="entry name" value="FYVE/PHD zinc finger"/>
    <property type="match status" value="1"/>
</dbReference>
<gene>
    <name evidence="2" type="ORF">FVE85_4097</name>
</gene>
<dbReference type="GO" id="GO:0008168">
    <property type="term" value="F:methyltransferase activity"/>
    <property type="evidence" value="ECO:0007669"/>
    <property type="project" value="UniProtKB-KW"/>
</dbReference>
<feature type="region of interest" description="Disordered" evidence="1">
    <location>
        <begin position="64"/>
        <end position="98"/>
    </location>
</feature>
<feature type="region of interest" description="Disordered" evidence="1">
    <location>
        <begin position="246"/>
        <end position="292"/>
    </location>
</feature>
<reference evidence="3" key="1">
    <citation type="journal article" date="2019" name="Nat. Commun.">
        <title>Expansion of phycobilisome linker gene families in mesophilic red algae.</title>
        <authorList>
            <person name="Lee J."/>
            <person name="Kim D."/>
            <person name="Bhattacharya D."/>
            <person name="Yoon H.S."/>
        </authorList>
    </citation>
    <scope>NUCLEOTIDE SEQUENCE [LARGE SCALE GENOMIC DNA]</scope>
    <source>
        <strain evidence="3">CCMP 1328</strain>
    </source>
</reference>
<dbReference type="EMBL" id="VRMN01000005">
    <property type="protein sequence ID" value="KAA8494122.1"/>
    <property type="molecule type" value="Genomic_DNA"/>
</dbReference>
<dbReference type="Pfam" id="PF20826">
    <property type="entry name" value="PHD_5"/>
    <property type="match status" value="1"/>
</dbReference>
<evidence type="ECO:0000256" key="1">
    <source>
        <dbReference type="SAM" id="MobiDB-lite"/>
    </source>
</evidence>
<dbReference type="Gene3D" id="3.30.40.10">
    <property type="entry name" value="Zinc/RING finger domain, C3HC4 (zinc finger)"/>
    <property type="match status" value="1"/>
</dbReference>
<feature type="region of interest" description="Disordered" evidence="1">
    <location>
        <begin position="203"/>
        <end position="234"/>
    </location>
</feature>
<dbReference type="InterPro" id="IPR013083">
    <property type="entry name" value="Znf_RING/FYVE/PHD"/>
</dbReference>
<proteinExistence type="predicted"/>
<name>A0A5J4YTF6_PORPP</name>
<comment type="caution">
    <text evidence="2">The sequence shown here is derived from an EMBL/GenBank/DDBJ whole genome shotgun (WGS) entry which is preliminary data.</text>
</comment>
<feature type="compositionally biased region" description="Basic residues" evidence="1">
    <location>
        <begin position="1"/>
        <end position="12"/>
    </location>
</feature>
<protein>
    <submittedName>
        <fullName evidence="2">Histone-lysine N-methyltransferase ASH1L</fullName>
    </submittedName>
</protein>
<dbReference type="InterPro" id="IPR011011">
    <property type="entry name" value="Znf_FYVE_PHD"/>
</dbReference>
<feature type="compositionally biased region" description="Polar residues" evidence="1">
    <location>
        <begin position="257"/>
        <end position="270"/>
    </location>
</feature>
<organism evidence="2 3">
    <name type="scientific">Porphyridium purpureum</name>
    <name type="common">Red alga</name>
    <name type="synonym">Porphyridium cruentum</name>
    <dbReference type="NCBI Taxonomy" id="35688"/>
    <lineage>
        <taxon>Eukaryota</taxon>
        <taxon>Rhodophyta</taxon>
        <taxon>Bangiophyceae</taxon>
        <taxon>Porphyridiales</taxon>
        <taxon>Porphyridiaceae</taxon>
        <taxon>Porphyridium</taxon>
    </lineage>
</organism>
<keyword evidence="2" id="KW-0808">Transferase</keyword>